<organism evidence="3 4">
    <name type="scientific">Mucor plumbeus</name>
    <dbReference type="NCBI Taxonomy" id="97098"/>
    <lineage>
        <taxon>Eukaryota</taxon>
        <taxon>Fungi</taxon>
        <taxon>Fungi incertae sedis</taxon>
        <taxon>Mucoromycota</taxon>
        <taxon>Mucoromycotina</taxon>
        <taxon>Mucoromycetes</taxon>
        <taxon>Mucorales</taxon>
        <taxon>Mucorineae</taxon>
        <taxon>Mucoraceae</taxon>
        <taxon>Mucor</taxon>
    </lineage>
</organism>
<dbReference type="PROSITE" id="PS50157">
    <property type="entry name" value="ZINC_FINGER_C2H2_2"/>
    <property type="match status" value="2"/>
</dbReference>
<dbReference type="Gene3D" id="3.30.160.60">
    <property type="entry name" value="Classic Zinc Finger"/>
    <property type="match status" value="2"/>
</dbReference>
<dbReference type="AlphaFoldDB" id="A0A8H7RSV1"/>
<keyword evidence="1" id="KW-0863">Zinc-finger</keyword>
<dbReference type="GO" id="GO:0008270">
    <property type="term" value="F:zinc ion binding"/>
    <property type="evidence" value="ECO:0007669"/>
    <property type="project" value="UniProtKB-KW"/>
</dbReference>
<dbReference type="Proteomes" id="UP000650833">
    <property type="component" value="Unassembled WGS sequence"/>
</dbReference>
<dbReference type="InterPro" id="IPR013087">
    <property type="entry name" value="Znf_C2H2_type"/>
</dbReference>
<dbReference type="SMART" id="SM00355">
    <property type="entry name" value="ZnF_C2H2"/>
    <property type="match status" value="4"/>
</dbReference>
<accession>A0A8H7RSV1</accession>
<evidence type="ECO:0000256" key="1">
    <source>
        <dbReference type="PROSITE-ProRule" id="PRU00042"/>
    </source>
</evidence>
<reference evidence="3" key="1">
    <citation type="submission" date="2020-12" db="EMBL/GenBank/DDBJ databases">
        <title>Metabolic potential, ecology and presence of endohyphal bacteria is reflected in genomic diversity of Mucoromycotina.</title>
        <authorList>
            <person name="Muszewska A."/>
            <person name="Okrasinska A."/>
            <person name="Steczkiewicz K."/>
            <person name="Drgas O."/>
            <person name="Orlowska M."/>
            <person name="Perlinska-Lenart U."/>
            <person name="Aleksandrzak-Piekarczyk T."/>
            <person name="Szatraj K."/>
            <person name="Zielenkiewicz U."/>
            <person name="Pilsyk S."/>
            <person name="Malc E."/>
            <person name="Mieczkowski P."/>
            <person name="Kruszewska J.S."/>
            <person name="Biernat P."/>
            <person name="Pawlowska J."/>
        </authorList>
    </citation>
    <scope>NUCLEOTIDE SEQUENCE</scope>
    <source>
        <strain evidence="3">CBS 226.32</strain>
    </source>
</reference>
<dbReference type="EMBL" id="JAEPRC010000012">
    <property type="protein sequence ID" value="KAG2215188.1"/>
    <property type="molecule type" value="Genomic_DNA"/>
</dbReference>
<sequence>MKQKKRCMEDVDASSDIPTTLYIKSIAGEPTIKLEPDISDTLFEYLVKENKECTFYRDESVKKRKRAENDDDDANNITADSDMLFNDDFFIDMKEEDAIKPEILMRDCLSIKEDDQLTSNVDISNRGPYYCCGCNMHIKSFVVYTEHIKTKHPKKRIKHFNLKPDFHDPDMCCKSCERTYKTKGLYHLHLKSTHQINAPGREPEIVIATQDSNENSFYCSGCNKHIEDHTSYMRHIKATHSKKHIKHFNLKPDFYDPNKYCKSCERTYKSKTLYRLHLKKTHLIDAPFTLKAMLHI</sequence>
<gene>
    <name evidence="3" type="ORF">INT46_001464</name>
</gene>
<dbReference type="OrthoDB" id="6077919at2759"/>
<evidence type="ECO:0000313" key="3">
    <source>
        <dbReference type="EMBL" id="KAG2215188.1"/>
    </source>
</evidence>
<name>A0A8H7RSV1_9FUNG</name>
<feature type="domain" description="C2H2-type" evidence="2">
    <location>
        <begin position="259"/>
        <end position="287"/>
    </location>
</feature>
<proteinExistence type="predicted"/>
<keyword evidence="1" id="KW-0479">Metal-binding</keyword>
<comment type="caution">
    <text evidence="3">The sequence shown here is derived from an EMBL/GenBank/DDBJ whole genome shotgun (WGS) entry which is preliminary data.</text>
</comment>
<dbReference type="PROSITE" id="PS00028">
    <property type="entry name" value="ZINC_FINGER_C2H2_1"/>
    <property type="match status" value="3"/>
</dbReference>
<evidence type="ECO:0000313" key="4">
    <source>
        <dbReference type="Proteomes" id="UP000650833"/>
    </source>
</evidence>
<keyword evidence="4" id="KW-1185">Reference proteome</keyword>
<keyword evidence="1" id="KW-0862">Zinc</keyword>
<feature type="domain" description="C2H2-type" evidence="2">
    <location>
        <begin position="217"/>
        <end position="245"/>
    </location>
</feature>
<protein>
    <recommendedName>
        <fullName evidence="2">C2H2-type domain-containing protein</fullName>
    </recommendedName>
</protein>
<evidence type="ECO:0000259" key="2">
    <source>
        <dbReference type="PROSITE" id="PS50157"/>
    </source>
</evidence>